<dbReference type="GO" id="GO:0019172">
    <property type="term" value="F:glyoxalase III activity"/>
    <property type="evidence" value="ECO:0007669"/>
    <property type="project" value="TreeGrafter"/>
</dbReference>
<dbReference type="CDD" id="cd03141">
    <property type="entry name" value="GATase1_Hsp31_like"/>
    <property type="match status" value="1"/>
</dbReference>
<dbReference type="GO" id="GO:0005737">
    <property type="term" value="C:cytoplasm"/>
    <property type="evidence" value="ECO:0007669"/>
    <property type="project" value="TreeGrafter"/>
</dbReference>
<dbReference type="AlphaFoldDB" id="A0A916VGI6"/>
<dbReference type="RefSeq" id="WP_200967650.1">
    <property type="nucleotide sequence ID" value="NZ_BMAQ01000048.1"/>
</dbReference>
<dbReference type="Proteomes" id="UP000654993">
    <property type="component" value="Unassembled WGS sequence"/>
</dbReference>
<keyword evidence="1" id="KW-0346">Stress response</keyword>
<dbReference type="SUPFAM" id="SSF52317">
    <property type="entry name" value="Class I glutamine amidotransferase-like"/>
    <property type="match status" value="1"/>
</dbReference>
<evidence type="ECO:0000259" key="4">
    <source>
        <dbReference type="Pfam" id="PF01965"/>
    </source>
</evidence>
<dbReference type="Pfam" id="PF01965">
    <property type="entry name" value="DJ-1_PfpI"/>
    <property type="match status" value="1"/>
</dbReference>
<dbReference type="EMBL" id="BMAQ01000048">
    <property type="protein sequence ID" value="GFR39457.1"/>
    <property type="molecule type" value="Genomic_DNA"/>
</dbReference>
<comment type="caution">
    <text evidence="5">The sequence shown here is derived from an EMBL/GenBank/DDBJ whole genome shotgun (WGS) entry which is preliminary data.</text>
</comment>
<evidence type="ECO:0000256" key="1">
    <source>
        <dbReference type="ARBA" id="ARBA00023016"/>
    </source>
</evidence>
<dbReference type="InterPro" id="IPR029062">
    <property type="entry name" value="Class_I_gatase-like"/>
</dbReference>
<name>A0A916VGI6_9BACL</name>
<comment type="similarity">
    <text evidence="3">Belongs to the peptidase C56 family. HSP31-like subfamily.</text>
</comment>
<accession>A0A916VGI6</accession>
<keyword evidence="2" id="KW-0456">Lyase</keyword>
<reference evidence="5" key="1">
    <citation type="submission" date="2020-08" db="EMBL/GenBank/DDBJ databases">
        <authorList>
            <person name="Uke A."/>
            <person name="Chhe C."/>
            <person name="Baramee S."/>
            <person name="Kosugi A."/>
        </authorList>
    </citation>
    <scope>NUCLEOTIDE SEQUENCE</scope>
    <source>
        <strain evidence="5">DA-C8</strain>
    </source>
</reference>
<evidence type="ECO:0000256" key="2">
    <source>
        <dbReference type="ARBA" id="ARBA00023239"/>
    </source>
</evidence>
<evidence type="ECO:0000256" key="3">
    <source>
        <dbReference type="ARBA" id="ARBA00038493"/>
    </source>
</evidence>
<keyword evidence="6" id="KW-1185">Reference proteome</keyword>
<evidence type="ECO:0000313" key="6">
    <source>
        <dbReference type="Proteomes" id="UP000654993"/>
    </source>
</evidence>
<reference evidence="5" key="2">
    <citation type="journal article" date="2021" name="Data Brief">
        <title>Draft genome sequence data of the facultative, thermophilic, xylanolytic bacterium Paenibacillus sp. strain DA-C8.</title>
        <authorList>
            <person name="Chhe C."/>
            <person name="Uke A."/>
            <person name="Baramee S."/>
            <person name="Ungkulpasvich U."/>
            <person name="Tachaapaikoon C."/>
            <person name="Pason P."/>
            <person name="Waeonukul R."/>
            <person name="Ratanakhanokchai K."/>
            <person name="Kosugi A."/>
        </authorList>
    </citation>
    <scope>NUCLEOTIDE SEQUENCE</scope>
    <source>
        <strain evidence="5">DA-C8</strain>
    </source>
</reference>
<organism evidence="5 6">
    <name type="scientific">Insulibacter thermoxylanivorax</name>
    <dbReference type="NCBI Taxonomy" id="2749268"/>
    <lineage>
        <taxon>Bacteria</taxon>
        <taxon>Bacillati</taxon>
        <taxon>Bacillota</taxon>
        <taxon>Bacilli</taxon>
        <taxon>Bacillales</taxon>
        <taxon>Paenibacillaceae</taxon>
        <taxon>Insulibacter</taxon>
    </lineage>
</organism>
<evidence type="ECO:0000313" key="5">
    <source>
        <dbReference type="EMBL" id="GFR39457.1"/>
    </source>
</evidence>
<proteinExistence type="inferred from homology"/>
<protein>
    <recommendedName>
        <fullName evidence="4">DJ-1/PfpI domain-containing protein</fullName>
    </recommendedName>
</protein>
<dbReference type="PANTHER" id="PTHR48094:SF11">
    <property type="entry name" value="GLUTATHIONE-INDEPENDENT GLYOXALASE HSP31-RELATED"/>
    <property type="match status" value="1"/>
</dbReference>
<dbReference type="InterPro" id="IPR050325">
    <property type="entry name" value="Prot/Nucl_acid_deglycase"/>
</dbReference>
<dbReference type="GO" id="GO:0019243">
    <property type="term" value="P:methylglyoxal catabolic process to D-lactate via S-lactoyl-glutathione"/>
    <property type="evidence" value="ECO:0007669"/>
    <property type="project" value="TreeGrafter"/>
</dbReference>
<dbReference type="PANTHER" id="PTHR48094">
    <property type="entry name" value="PROTEIN/NUCLEIC ACID DEGLYCASE DJ-1-RELATED"/>
    <property type="match status" value="1"/>
</dbReference>
<dbReference type="InterPro" id="IPR002818">
    <property type="entry name" value="DJ-1/PfpI"/>
</dbReference>
<feature type="domain" description="DJ-1/PfpI" evidence="4">
    <location>
        <begin position="28"/>
        <end position="218"/>
    </location>
</feature>
<sequence>MSQSNKILMVVTSHSSIDEDHPTGIWLSEFAEPYNLFVQAGYTIDVASVQGGKAPIDPRSLSANKEEWKEAVERLNETLLVRELDGIDEYAALFLPGGHGTMFDLPDDEHLQRLIAEFAESGRVVAAVCHGPAALVNITLKNGEPYVKGKRLTSFTDDEERAAKFDTLMPFLLESRLRELGAEFIHAPLWENHVEVDGTLVTGQNPQSSEAAAQKVLELLKG</sequence>
<dbReference type="Gene3D" id="3.40.50.880">
    <property type="match status" value="1"/>
</dbReference>
<gene>
    <name evidence="5" type="ORF">PRECH8_27530</name>
</gene>